<dbReference type="InterPro" id="IPR001638">
    <property type="entry name" value="Solute-binding_3/MltF_N"/>
</dbReference>
<dbReference type="Gene3D" id="3.40.190.10">
    <property type="entry name" value="Periplasmic binding protein-like II"/>
    <property type="match status" value="2"/>
</dbReference>
<dbReference type="AlphaFoldDB" id="A0A4R6RGJ6"/>
<organism evidence="4 5">
    <name type="scientific">Oharaeibacter diazotrophicus</name>
    <dbReference type="NCBI Taxonomy" id="1920512"/>
    <lineage>
        <taxon>Bacteria</taxon>
        <taxon>Pseudomonadati</taxon>
        <taxon>Pseudomonadota</taxon>
        <taxon>Alphaproteobacteria</taxon>
        <taxon>Hyphomicrobiales</taxon>
        <taxon>Pleomorphomonadaceae</taxon>
        <taxon>Oharaeibacter</taxon>
    </lineage>
</organism>
<feature type="chain" id="PRO_5020587526" evidence="2">
    <location>
        <begin position="27"/>
        <end position="278"/>
    </location>
</feature>
<feature type="domain" description="Solute-binding protein family 3/N-terminal" evidence="3">
    <location>
        <begin position="29"/>
        <end position="269"/>
    </location>
</feature>
<proteinExistence type="predicted"/>
<feature type="signal peptide" evidence="2">
    <location>
        <begin position="1"/>
        <end position="26"/>
    </location>
</feature>
<accession>A0A4R6RGJ6</accession>
<dbReference type="SUPFAM" id="SSF53850">
    <property type="entry name" value="Periplasmic binding protein-like II"/>
    <property type="match status" value="1"/>
</dbReference>
<gene>
    <name evidence="4" type="ORF">EDD54_2326</name>
</gene>
<keyword evidence="5" id="KW-1185">Reference proteome</keyword>
<evidence type="ECO:0000313" key="5">
    <source>
        <dbReference type="Proteomes" id="UP000294547"/>
    </source>
</evidence>
<dbReference type="OrthoDB" id="176845at2"/>
<comment type="caution">
    <text evidence="4">The sequence shown here is derived from an EMBL/GenBank/DDBJ whole genome shotgun (WGS) entry which is preliminary data.</text>
</comment>
<dbReference type="GO" id="GO:0046170">
    <property type="term" value="P:methanol catabolic process"/>
    <property type="evidence" value="ECO:0007669"/>
    <property type="project" value="InterPro"/>
</dbReference>
<reference evidence="4 5" key="1">
    <citation type="submission" date="2019-03" db="EMBL/GenBank/DDBJ databases">
        <title>Genomic Encyclopedia of Type Strains, Phase IV (KMG-IV): sequencing the most valuable type-strain genomes for metagenomic binning, comparative biology and taxonomic classification.</title>
        <authorList>
            <person name="Goeker M."/>
        </authorList>
    </citation>
    <scope>NUCLEOTIDE SEQUENCE [LARGE SCALE GENOMIC DNA]</scope>
    <source>
        <strain evidence="4 5">DSM 102969</strain>
    </source>
</reference>
<keyword evidence="1 2" id="KW-0732">Signal</keyword>
<evidence type="ECO:0000259" key="3">
    <source>
        <dbReference type="SMART" id="SM00062"/>
    </source>
</evidence>
<dbReference type="PANTHER" id="PTHR35936:SF17">
    <property type="entry name" value="ARGININE-BINDING EXTRACELLULAR PROTEIN ARTP"/>
    <property type="match status" value="1"/>
</dbReference>
<dbReference type="EMBL" id="SNXY01000007">
    <property type="protein sequence ID" value="TDP85473.1"/>
    <property type="molecule type" value="Genomic_DNA"/>
</dbReference>
<dbReference type="NCBIfam" id="TIGR03870">
    <property type="entry name" value="ABC_MoxJ"/>
    <property type="match status" value="1"/>
</dbReference>
<dbReference type="Proteomes" id="UP000294547">
    <property type="component" value="Unassembled WGS sequence"/>
</dbReference>
<protein>
    <submittedName>
        <fullName evidence="4">Amino acid ABC transporter substrate-binding protein (PAAT family)</fullName>
    </submittedName>
</protein>
<dbReference type="Pfam" id="PF00497">
    <property type="entry name" value="SBP_bac_3"/>
    <property type="match status" value="1"/>
</dbReference>
<dbReference type="PANTHER" id="PTHR35936">
    <property type="entry name" value="MEMBRANE-BOUND LYTIC MUREIN TRANSGLYCOSYLASE F"/>
    <property type="match status" value="1"/>
</dbReference>
<dbReference type="GO" id="GO:0042597">
    <property type="term" value="C:periplasmic space"/>
    <property type="evidence" value="ECO:0007669"/>
    <property type="project" value="InterPro"/>
</dbReference>
<dbReference type="SMART" id="SM00062">
    <property type="entry name" value="PBPb"/>
    <property type="match status" value="1"/>
</dbReference>
<dbReference type="InterPro" id="IPR022455">
    <property type="entry name" value="Methanol_oxidation_MoxJ"/>
</dbReference>
<evidence type="ECO:0000256" key="1">
    <source>
        <dbReference type="ARBA" id="ARBA00022729"/>
    </source>
</evidence>
<dbReference type="RefSeq" id="WP_126541318.1">
    <property type="nucleotide sequence ID" value="NZ_BSPM01000004.1"/>
</dbReference>
<evidence type="ECO:0000256" key="2">
    <source>
        <dbReference type="SAM" id="SignalP"/>
    </source>
</evidence>
<evidence type="ECO:0000313" key="4">
    <source>
        <dbReference type="EMBL" id="TDP85473.1"/>
    </source>
</evidence>
<sequence>MTTIARSRSVLAAATLLAAAAGAAEAAEPLRICAATKEAPYSSADGSGFENRIAVKLAEAMGREPQFVYADKFAIYIVRDYLETGECDVVLGVDSGDERLATSKPIYRTGYVMVSRQDENFDTADWEAIRDTRFSRFAIRFYSPAETILKYTGKWEDNAAYLYGLIDFKSNRNTYNQVDASRLVSEVAGGEADLAIAFAPDVARYVKSASVPMRMTMIDRPITRTDGKTIPLQYDQAIGVRKDDTALLAEIEAALPKIRADIDQILAEEGIPLLPPSS</sequence>
<name>A0A4R6RGJ6_9HYPH</name>